<dbReference type="Gene3D" id="3.40.190.290">
    <property type="match status" value="1"/>
</dbReference>
<evidence type="ECO:0000256" key="1">
    <source>
        <dbReference type="ARBA" id="ARBA00009437"/>
    </source>
</evidence>
<dbReference type="AlphaFoldDB" id="A0A7Y4P004"/>
<proteinExistence type="inferred from homology"/>
<dbReference type="PRINTS" id="PR00039">
    <property type="entry name" value="HTHLYSR"/>
</dbReference>
<evidence type="ECO:0000313" key="6">
    <source>
        <dbReference type="EMBL" id="MBB6569541.1"/>
    </source>
</evidence>
<protein>
    <submittedName>
        <fullName evidence="6">DNA-binding transcriptional LysR family regulator</fullName>
    </submittedName>
    <submittedName>
        <fullName evidence="7">LysR family transcriptional regulator</fullName>
    </submittedName>
</protein>
<organism evidence="7 8">
    <name type="scientific">Kribbella sandramycini</name>
    <dbReference type="NCBI Taxonomy" id="60450"/>
    <lineage>
        <taxon>Bacteria</taxon>
        <taxon>Bacillati</taxon>
        <taxon>Actinomycetota</taxon>
        <taxon>Actinomycetes</taxon>
        <taxon>Propionibacteriales</taxon>
        <taxon>Kribbellaceae</taxon>
        <taxon>Kribbella</taxon>
    </lineage>
</organism>
<keyword evidence="3 6" id="KW-0238">DNA-binding</keyword>
<evidence type="ECO:0000259" key="5">
    <source>
        <dbReference type="PROSITE" id="PS50931"/>
    </source>
</evidence>
<dbReference type="GO" id="GO:0005829">
    <property type="term" value="C:cytosol"/>
    <property type="evidence" value="ECO:0007669"/>
    <property type="project" value="TreeGrafter"/>
</dbReference>
<dbReference type="InterPro" id="IPR050950">
    <property type="entry name" value="HTH-type_LysR_regulators"/>
</dbReference>
<dbReference type="EMBL" id="JACHKF010000001">
    <property type="protein sequence ID" value="MBB6569541.1"/>
    <property type="molecule type" value="Genomic_DNA"/>
</dbReference>
<gene>
    <name evidence="6" type="ORF">HNR71_005178</name>
    <name evidence="7" type="ORF">HPO96_10245</name>
</gene>
<dbReference type="Gene3D" id="1.10.10.10">
    <property type="entry name" value="Winged helix-like DNA-binding domain superfamily/Winged helix DNA-binding domain"/>
    <property type="match status" value="1"/>
</dbReference>
<keyword evidence="8" id="KW-1185">Reference proteome</keyword>
<evidence type="ECO:0000256" key="3">
    <source>
        <dbReference type="ARBA" id="ARBA00023125"/>
    </source>
</evidence>
<dbReference type="SUPFAM" id="SSF53850">
    <property type="entry name" value="Periplasmic binding protein-like II"/>
    <property type="match status" value="1"/>
</dbReference>
<dbReference type="FunFam" id="1.10.10.10:FF:000001">
    <property type="entry name" value="LysR family transcriptional regulator"/>
    <property type="match status" value="1"/>
</dbReference>
<dbReference type="Pfam" id="PF03466">
    <property type="entry name" value="LysR_substrate"/>
    <property type="match status" value="1"/>
</dbReference>
<dbReference type="PANTHER" id="PTHR30419:SF8">
    <property type="entry name" value="NITROGEN ASSIMILATION TRANSCRIPTIONAL ACTIVATOR-RELATED"/>
    <property type="match status" value="1"/>
</dbReference>
<dbReference type="Proteomes" id="UP000534306">
    <property type="component" value="Unassembled WGS sequence"/>
</dbReference>
<dbReference type="InterPro" id="IPR005119">
    <property type="entry name" value="LysR_subst-bd"/>
</dbReference>
<comment type="similarity">
    <text evidence="1">Belongs to the LysR transcriptional regulatory family.</text>
</comment>
<dbReference type="Pfam" id="PF00126">
    <property type="entry name" value="HTH_1"/>
    <property type="match status" value="1"/>
</dbReference>
<dbReference type="PANTHER" id="PTHR30419">
    <property type="entry name" value="HTH-TYPE TRANSCRIPTIONAL REGULATOR YBHD"/>
    <property type="match status" value="1"/>
</dbReference>
<dbReference type="Proteomes" id="UP000553957">
    <property type="component" value="Unassembled WGS sequence"/>
</dbReference>
<keyword evidence="4" id="KW-0804">Transcription</keyword>
<dbReference type="GO" id="GO:0003677">
    <property type="term" value="F:DNA binding"/>
    <property type="evidence" value="ECO:0007669"/>
    <property type="project" value="UniProtKB-KW"/>
</dbReference>
<evidence type="ECO:0000313" key="8">
    <source>
        <dbReference type="Proteomes" id="UP000534306"/>
    </source>
</evidence>
<dbReference type="GO" id="GO:0003700">
    <property type="term" value="F:DNA-binding transcription factor activity"/>
    <property type="evidence" value="ECO:0007669"/>
    <property type="project" value="InterPro"/>
</dbReference>
<name>A0A7Y4P004_9ACTN</name>
<dbReference type="InterPro" id="IPR036390">
    <property type="entry name" value="WH_DNA-bd_sf"/>
</dbReference>
<evidence type="ECO:0000256" key="2">
    <source>
        <dbReference type="ARBA" id="ARBA00023015"/>
    </source>
</evidence>
<dbReference type="PROSITE" id="PS50931">
    <property type="entry name" value="HTH_LYSR"/>
    <property type="match status" value="1"/>
</dbReference>
<evidence type="ECO:0000256" key="4">
    <source>
        <dbReference type="ARBA" id="ARBA00023163"/>
    </source>
</evidence>
<reference evidence="6 9" key="2">
    <citation type="submission" date="2020-08" db="EMBL/GenBank/DDBJ databases">
        <title>Sequencing the genomes of 1000 actinobacteria strains.</title>
        <authorList>
            <person name="Klenk H.-P."/>
        </authorList>
    </citation>
    <scope>NUCLEOTIDE SEQUENCE [LARGE SCALE GENOMIC DNA]</scope>
    <source>
        <strain evidence="6 9">DSM 15626</strain>
    </source>
</reference>
<evidence type="ECO:0000313" key="7">
    <source>
        <dbReference type="EMBL" id="NOL40625.1"/>
    </source>
</evidence>
<dbReference type="RefSeq" id="WP_171673114.1">
    <property type="nucleotide sequence ID" value="NZ_BAAAGT010000002.1"/>
</dbReference>
<dbReference type="SUPFAM" id="SSF46785">
    <property type="entry name" value="Winged helix' DNA-binding domain"/>
    <property type="match status" value="1"/>
</dbReference>
<dbReference type="InterPro" id="IPR036388">
    <property type="entry name" value="WH-like_DNA-bd_sf"/>
</dbReference>
<reference evidence="7 8" key="1">
    <citation type="submission" date="2020-05" db="EMBL/GenBank/DDBJ databases">
        <title>Genome sequence of Kribbella sandramycini ATCC 39419.</title>
        <authorList>
            <person name="Maclea K.S."/>
            <person name="Fair J.L."/>
        </authorList>
    </citation>
    <scope>NUCLEOTIDE SEQUENCE [LARGE SCALE GENOMIC DNA]</scope>
    <source>
        <strain evidence="7 8">ATCC 39419</strain>
    </source>
</reference>
<dbReference type="InterPro" id="IPR000847">
    <property type="entry name" value="LysR_HTH_N"/>
</dbReference>
<dbReference type="EMBL" id="JABJRC010000002">
    <property type="protein sequence ID" value="NOL40625.1"/>
    <property type="molecule type" value="Genomic_DNA"/>
</dbReference>
<accession>A0A7Y4P004</accession>
<sequence>MDARHLRYFLAVVDHGTVSRAAEALYVAQPSLSQAIRALERELGAELFLRVGRRLVLTSAGTALIEPARQVVRGLEHAKAQVDSVSGLQAGRVEIAAMPSQSVDPLVGLIQACTERHPGLTISVRTAFTVDDVLAQVRGGESELGLLAAHQPIEAAGVDVHPLGSQRFVLVTPPDGPFTEQDAVQAEELKGHRLIVGQTGSGMRRVVDDIRDGGVELAEVVETEHREMILPLVLAGVGITVLTEAWAPLARRSGARVHPLLPPRELHLALVSRRDLTPAARAFIAAADNA</sequence>
<dbReference type="CDD" id="cd05466">
    <property type="entry name" value="PBP2_LTTR_substrate"/>
    <property type="match status" value="1"/>
</dbReference>
<feature type="domain" description="HTH lysR-type" evidence="5">
    <location>
        <begin position="1"/>
        <end position="58"/>
    </location>
</feature>
<keyword evidence="2" id="KW-0805">Transcription regulation</keyword>
<comment type="caution">
    <text evidence="7">The sequence shown here is derived from an EMBL/GenBank/DDBJ whole genome shotgun (WGS) entry which is preliminary data.</text>
</comment>
<evidence type="ECO:0000313" key="9">
    <source>
        <dbReference type="Proteomes" id="UP000553957"/>
    </source>
</evidence>